<gene>
    <name evidence="2" type="ORF">IRJ41_009879</name>
</gene>
<proteinExistence type="predicted"/>
<reference evidence="2" key="1">
    <citation type="submission" date="2021-02" db="EMBL/GenBank/DDBJ databases">
        <title>Comparative genomics reveals that relaxation of natural selection precedes convergent phenotypic evolution of cavefish.</title>
        <authorList>
            <person name="Peng Z."/>
        </authorList>
    </citation>
    <scope>NUCLEOTIDE SEQUENCE</scope>
    <source>
        <tissue evidence="2">Muscle</tissue>
    </source>
</reference>
<keyword evidence="3" id="KW-1185">Reference proteome</keyword>
<comment type="caution">
    <text evidence="2">The sequence shown here is derived from an EMBL/GenBank/DDBJ whole genome shotgun (WGS) entry which is preliminary data.</text>
</comment>
<organism evidence="2 3">
    <name type="scientific">Triplophysa rosa</name>
    <name type="common">Cave loach</name>
    <dbReference type="NCBI Taxonomy" id="992332"/>
    <lineage>
        <taxon>Eukaryota</taxon>
        <taxon>Metazoa</taxon>
        <taxon>Chordata</taxon>
        <taxon>Craniata</taxon>
        <taxon>Vertebrata</taxon>
        <taxon>Euteleostomi</taxon>
        <taxon>Actinopterygii</taxon>
        <taxon>Neopterygii</taxon>
        <taxon>Teleostei</taxon>
        <taxon>Ostariophysi</taxon>
        <taxon>Cypriniformes</taxon>
        <taxon>Nemacheilidae</taxon>
        <taxon>Triplophysa</taxon>
    </lineage>
</organism>
<evidence type="ECO:0000256" key="1">
    <source>
        <dbReference type="SAM" id="MobiDB-lite"/>
    </source>
</evidence>
<evidence type="ECO:0000313" key="2">
    <source>
        <dbReference type="EMBL" id="KAI7802434.1"/>
    </source>
</evidence>
<dbReference type="EMBL" id="JAFHDT010000012">
    <property type="protein sequence ID" value="KAI7802434.1"/>
    <property type="molecule type" value="Genomic_DNA"/>
</dbReference>
<dbReference type="Proteomes" id="UP001059041">
    <property type="component" value="Linkage Group LG12"/>
</dbReference>
<accession>A0A9W7TUQ5</accession>
<feature type="compositionally biased region" description="Basic and acidic residues" evidence="1">
    <location>
        <begin position="134"/>
        <end position="143"/>
    </location>
</feature>
<sequence>MRQTLESLQTSLLSLPVERGAEWTLWNRKQLFKAFGRGVQARSAGRVDGRLAMALLRPVMLSCRSRANLGHLHHTLCLSTHAHTQVHTAPAAWPPAASFHSGQSVILVDREQMIARAGPLQLASIGVPGRPKARKGEREEKSRLVVGGSSKSGKGGETVIRKPLSVRNEEC</sequence>
<feature type="region of interest" description="Disordered" evidence="1">
    <location>
        <begin position="127"/>
        <end position="171"/>
    </location>
</feature>
<name>A0A9W7TUQ5_TRIRA</name>
<evidence type="ECO:0000313" key="3">
    <source>
        <dbReference type="Proteomes" id="UP001059041"/>
    </source>
</evidence>
<dbReference type="AlphaFoldDB" id="A0A9W7TUQ5"/>
<protein>
    <submittedName>
        <fullName evidence="2">Uncharacterized protein</fullName>
    </submittedName>
</protein>